<accession>A0A1Y5PFG8</accession>
<sequence length="152" mass="15318">MACWNWVGVGSAGTRFGAVSVVEAAGTAEMSSVAETADVLAAAAGVLLPVCGCIAGAEEVLTVRAGLALVAALVEARAEWAADDELLDAEELLGPCPDSPGAAVATAAHAPEVISKPAPTANPKVVIRPTRLMDVTPAPAHITANQNCRPRQ</sequence>
<dbReference type="EMBL" id="FLQS01000023">
    <property type="protein sequence ID" value="SBS76059.1"/>
    <property type="molecule type" value="Genomic_DNA"/>
</dbReference>
<name>A0A1Y5PFG8_9MYCO</name>
<protein>
    <submittedName>
        <fullName evidence="1">Uncharacterized protein</fullName>
    </submittedName>
</protein>
<dbReference type="AlphaFoldDB" id="A0A1Y5PFG8"/>
<gene>
    <name evidence="1" type="ORF">MHPYR_30056</name>
</gene>
<organism evidence="1">
    <name type="scientific">uncultured Mycobacterium sp</name>
    <dbReference type="NCBI Taxonomy" id="171292"/>
    <lineage>
        <taxon>Bacteria</taxon>
        <taxon>Bacillati</taxon>
        <taxon>Actinomycetota</taxon>
        <taxon>Actinomycetes</taxon>
        <taxon>Mycobacteriales</taxon>
        <taxon>Mycobacteriaceae</taxon>
        <taxon>Mycobacterium</taxon>
        <taxon>environmental samples</taxon>
    </lineage>
</organism>
<reference evidence="1" key="1">
    <citation type="submission" date="2016-03" db="EMBL/GenBank/DDBJ databases">
        <authorList>
            <person name="Ploux O."/>
        </authorList>
    </citation>
    <scope>NUCLEOTIDE SEQUENCE</scope>
    <source>
        <strain evidence="1">UC10</strain>
    </source>
</reference>
<evidence type="ECO:0000313" key="1">
    <source>
        <dbReference type="EMBL" id="SBS76059.1"/>
    </source>
</evidence>
<proteinExistence type="predicted"/>